<sequence length="69" mass="7709">MLLDSTIIEVDGVFLGTAILFAGGRLLRFYAVHDSVRALHDQILPDLDSLRRKVGQHFRKMAPVPPRPA</sequence>
<dbReference type="AlphaFoldDB" id="A0A7W4PMK1"/>
<keyword evidence="1" id="KW-0472">Membrane</keyword>
<reference evidence="2 3" key="1">
    <citation type="submission" date="2020-04" db="EMBL/GenBank/DDBJ databases">
        <title>Description of novel Gluconacetobacter.</title>
        <authorList>
            <person name="Sombolestani A."/>
        </authorList>
    </citation>
    <scope>NUCLEOTIDE SEQUENCE [LARGE SCALE GENOMIC DNA]</scope>
    <source>
        <strain evidence="2 3">LMG 27802</strain>
    </source>
</reference>
<keyword evidence="3" id="KW-1185">Reference proteome</keyword>
<feature type="transmembrane region" description="Helical" evidence="1">
    <location>
        <begin position="12"/>
        <end position="31"/>
    </location>
</feature>
<dbReference type="RefSeq" id="WP_182957986.1">
    <property type="nucleotide sequence ID" value="NZ_JABEQM010000006.1"/>
</dbReference>
<organism evidence="2 3">
    <name type="scientific">Gluconacetobacter tumulisoli</name>
    <dbReference type="NCBI Taxonomy" id="1286189"/>
    <lineage>
        <taxon>Bacteria</taxon>
        <taxon>Pseudomonadati</taxon>
        <taxon>Pseudomonadota</taxon>
        <taxon>Alphaproteobacteria</taxon>
        <taxon>Acetobacterales</taxon>
        <taxon>Acetobacteraceae</taxon>
        <taxon>Gluconacetobacter</taxon>
    </lineage>
</organism>
<keyword evidence="1" id="KW-1133">Transmembrane helix</keyword>
<evidence type="ECO:0000313" key="3">
    <source>
        <dbReference type="Proteomes" id="UP000578030"/>
    </source>
</evidence>
<keyword evidence="1" id="KW-0812">Transmembrane</keyword>
<gene>
    <name evidence="2" type="ORF">HLH28_09175</name>
</gene>
<dbReference type="EMBL" id="JABEQM010000006">
    <property type="protein sequence ID" value="MBB2201744.1"/>
    <property type="molecule type" value="Genomic_DNA"/>
</dbReference>
<proteinExistence type="predicted"/>
<dbReference type="Proteomes" id="UP000578030">
    <property type="component" value="Unassembled WGS sequence"/>
</dbReference>
<name>A0A7W4PMK1_9PROT</name>
<protein>
    <submittedName>
        <fullName evidence="2">Uncharacterized protein</fullName>
    </submittedName>
</protein>
<comment type="caution">
    <text evidence="2">The sequence shown here is derived from an EMBL/GenBank/DDBJ whole genome shotgun (WGS) entry which is preliminary data.</text>
</comment>
<evidence type="ECO:0000256" key="1">
    <source>
        <dbReference type="SAM" id="Phobius"/>
    </source>
</evidence>
<accession>A0A7W4PMK1</accession>
<evidence type="ECO:0000313" key="2">
    <source>
        <dbReference type="EMBL" id="MBB2201744.1"/>
    </source>
</evidence>